<protein>
    <submittedName>
        <fullName evidence="11">Cyclohexanecarboxyl-CoA dehydrogenase</fullName>
    </submittedName>
</protein>
<keyword evidence="12" id="KW-1185">Reference proteome</keyword>
<evidence type="ECO:0000313" key="10">
    <source>
        <dbReference type="EMBL" id="AXK47017.1"/>
    </source>
</evidence>
<dbReference type="InterPro" id="IPR036250">
    <property type="entry name" value="AcylCo_DH-like_C"/>
</dbReference>
<accession>A0A345YSW5</accession>
<dbReference type="Pfam" id="PF02770">
    <property type="entry name" value="Acyl-CoA_dh_M"/>
    <property type="match status" value="1"/>
</dbReference>
<evidence type="ECO:0000259" key="9">
    <source>
        <dbReference type="Pfam" id="PF02771"/>
    </source>
</evidence>
<dbReference type="Gene3D" id="2.40.110.10">
    <property type="entry name" value="Butyryl-CoA Dehydrogenase, subunit A, domain 2"/>
    <property type="match status" value="1"/>
</dbReference>
<dbReference type="PROSITE" id="PS00072">
    <property type="entry name" value="ACYL_COA_DH_1"/>
    <property type="match status" value="1"/>
</dbReference>
<evidence type="ECO:0000259" key="8">
    <source>
        <dbReference type="Pfam" id="PF02770"/>
    </source>
</evidence>
<dbReference type="InterPro" id="IPR009100">
    <property type="entry name" value="AcylCoA_DH/oxidase_NM_dom_sf"/>
</dbReference>
<keyword evidence="4 6" id="KW-0274">FAD</keyword>
<keyword evidence="5 6" id="KW-0560">Oxidoreductase</keyword>
<dbReference type="Gene3D" id="1.10.540.10">
    <property type="entry name" value="Acyl-CoA dehydrogenase/oxidase, N-terminal domain"/>
    <property type="match status" value="1"/>
</dbReference>
<comment type="similarity">
    <text evidence="2 6">Belongs to the acyl-CoA dehydrogenase family.</text>
</comment>
<dbReference type="Gene3D" id="1.20.140.10">
    <property type="entry name" value="Butyryl-CoA Dehydrogenase, subunit A, domain 3"/>
    <property type="match status" value="1"/>
</dbReference>
<evidence type="ECO:0000313" key="12">
    <source>
        <dbReference type="Proteomes" id="UP000254236"/>
    </source>
</evidence>
<dbReference type="KEGG" id="bsau:DWV08_16260"/>
<dbReference type="Proteomes" id="UP000254236">
    <property type="component" value="Chromosome"/>
</dbReference>
<dbReference type="GO" id="GO:0050660">
    <property type="term" value="F:flavin adenine dinucleotide binding"/>
    <property type="evidence" value="ECO:0007669"/>
    <property type="project" value="InterPro"/>
</dbReference>
<feature type="domain" description="Acyl-CoA dehydrogenase/oxidase C-terminal" evidence="7">
    <location>
        <begin position="228"/>
        <end position="372"/>
    </location>
</feature>
<dbReference type="Pfam" id="PF02771">
    <property type="entry name" value="Acyl-CoA_dh_N"/>
    <property type="match status" value="1"/>
</dbReference>
<keyword evidence="3 6" id="KW-0285">Flavoprotein</keyword>
<dbReference type="SUPFAM" id="SSF47203">
    <property type="entry name" value="Acyl-CoA dehydrogenase C-terminal domain-like"/>
    <property type="match status" value="1"/>
</dbReference>
<reference evidence="10 12" key="1">
    <citation type="submission" date="2018-07" db="EMBL/GenBank/DDBJ databases">
        <title>Brachybacterium saurashtrense DSM 23186 genome sequence.</title>
        <authorList>
            <person name="Guo L."/>
        </authorList>
    </citation>
    <scope>NUCLEOTIDE SEQUENCE [LARGE SCALE GENOMIC DNA]</scope>
    <source>
        <strain evidence="10 12">DSM 23186</strain>
    </source>
</reference>
<evidence type="ECO:0000256" key="5">
    <source>
        <dbReference type="ARBA" id="ARBA00023002"/>
    </source>
</evidence>
<dbReference type="PANTHER" id="PTHR43884">
    <property type="entry name" value="ACYL-COA DEHYDROGENASE"/>
    <property type="match status" value="1"/>
</dbReference>
<dbReference type="FunFam" id="1.20.140.10:FF:000001">
    <property type="entry name" value="Acyl-CoA dehydrogenase"/>
    <property type="match status" value="1"/>
</dbReference>
<evidence type="ECO:0000256" key="1">
    <source>
        <dbReference type="ARBA" id="ARBA00001974"/>
    </source>
</evidence>
<evidence type="ECO:0000313" key="13">
    <source>
        <dbReference type="Proteomes" id="UP000282185"/>
    </source>
</evidence>
<organism evidence="11 13">
    <name type="scientific">Brachybacterium saurashtrense</name>
    <dbReference type="NCBI Taxonomy" id="556288"/>
    <lineage>
        <taxon>Bacteria</taxon>
        <taxon>Bacillati</taxon>
        <taxon>Actinomycetota</taxon>
        <taxon>Actinomycetes</taxon>
        <taxon>Micrococcales</taxon>
        <taxon>Dermabacteraceae</taxon>
        <taxon>Brachybacterium</taxon>
    </lineage>
</organism>
<dbReference type="OrthoDB" id="2769798at2"/>
<gene>
    <name evidence="10" type="ORF">DWV08_16260</name>
    <name evidence="11" type="ORF">DXU92_16155</name>
</gene>
<dbReference type="EMBL" id="QSWH01000011">
    <property type="protein sequence ID" value="RRR20866.1"/>
    <property type="molecule type" value="Genomic_DNA"/>
</dbReference>
<sequence length="380" mass="41133">MDFALDEAMQHDIDSAAEIATRIAPGMAERQRAGRIDPDLVREMGRKGLIAPELPRAFGGRDGRSLATGMIAEQIARGDLNVAYVQIIGSLVGQVLARNAPEEIAARWIPHLTSGAGIVAIGLSEPGNGSDAGSPSMTAHRERGGWVLRGTKSMSFAMHCDAAVVFARTADGSRGRGLSAFLVELDREGITRRRLPDMGTTAVGRGLIDVDGTWVPEGHLLGTEGCAFTQVMQGFDFSRALIGMQVLGAAQATLEETWEYTSTRTAFDRPLSSFQGLAFPLAEAETQVAAARLLCQKTLWLKDNDLPHTKEAAMCKWWAPKTAYDVIHQCLLSHGQYGYLTDRPIEQRLRDVLGLQIGDGTAQIMKLVIARHCVDREAAP</sequence>
<dbReference type="InterPro" id="IPR006091">
    <property type="entry name" value="Acyl-CoA_Oxase/DH_mid-dom"/>
</dbReference>
<name>A0A345YSW5_9MICO</name>
<dbReference type="EMBL" id="CP031356">
    <property type="protein sequence ID" value="AXK47017.1"/>
    <property type="molecule type" value="Genomic_DNA"/>
</dbReference>
<evidence type="ECO:0000259" key="7">
    <source>
        <dbReference type="Pfam" id="PF00441"/>
    </source>
</evidence>
<dbReference type="InterPro" id="IPR013786">
    <property type="entry name" value="AcylCoA_DH/ox_N"/>
</dbReference>
<dbReference type="Pfam" id="PF00441">
    <property type="entry name" value="Acyl-CoA_dh_1"/>
    <property type="match status" value="1"/>
</dbReference>
<comment type="cofactor">
    <cofactor evidence="1 6">
        <name>FAD</name>
        <dbReference type="ChEBI" id="CHEBI:57692"/>
    </cofactor>
</comment>
<dbReference type="InterPro" id="IPR037069">
    <property type="entry name" value="AcylCoA_DH/ox_N_sf"/>
</dbReference>
<evidence type="ECO:0000256" key="2">
    <source>
        <dbReference type="ARBA" id="ARBA00009347"/>
    </source>
</evidence>
<dbReference type="AlphaFoldDB" id="A0A345YSW5"/>
<dbReference type="InterPro" id="IPR006089">
    <property type="entry name" value="Acyl-CoA_DH_CS"/>
</dbReference>
<dbReference type="InterPro" id="IPR009075">
    <property type="entry name" value="AcylCo_DH/oxidase_C"/>
</dbReference>
<reference evidence="11 13" key="2">
    <citation type="submission" date="2018-08" db="EMBL/GenBank/DDBJ databases">
        <title>Brachybacterium saurashtrense DSM 23186.</title>
        <authorList>
            <person name="Li Y."/>
        </authorList>
    </citation>
    <scope>NUCLEOTIDE SEQUENCE [LARGE SCALE GENOMIC DNA]</scope>
    <source>
        <strain evidence="11 13">DSM 23186</strain>
    </source>
</reference>
<dbReference type="GO" id="GO:0003995">
    <property type="term" value="F:acyl-CoA dehydrogenase activity"/>
    <property type="evidence" value="ECO:0007669"/>
    <property type="project" value="InterPro"/>
</dbReference>
<evidence type="ECO:0000256" key="6">
    <source>
        <dbReference type="RuleBase" id="RU362125"/>
    </source>
</evidence>
<dbReference type="SUPFAM" id="SSF56645">
    <property type="entry name" value="Acyl-CoA dehydrogenase NM domain-like"/>
    <property type="match status" value="1"/>
</dbReference>
<evidence type="ECO:0000313" key="11">
    <source>
        <dbReference type="EMBL" id="RRR20866.1"/>
    </source>
</evidence>
<dbReference type="Proteomes" id="UP000282185">
    <property type="component" value="Unassembled WGS sequence"/>
</dbReference>
<feature type="domain" description="Acyl-CoA dehydrogenase/oxidase N-terminal" evidence="9">
    <location>
        <begin position="19"/>
        <end position="115"/>
    </location>
</feature>
<dbReference type="InterPro" id="IPR046373">
    <property type="entry name" value="Acyl-CoA_Oxase/DH_mid-dom_sf"/>
</dbReference>
<feature type="domain" description="Acyl-CoA oxidase/dehydrogenase middle" evidence="8">
    <location>
        <begin position="120"/>
        <end position="202"/>
    </location>
</feature>
<evidence type="ECO:0000256" key="4">
    <source>
        <dbReference type="ARBA" id="ARBA00022827"/>
    </source>
</evidence>
<evidence type="ECO:0000256" key="3">
    <source>
        <dbReference type="ARBA" id="ARBA00022630"/>
    </source>
</evidence>
<dbReference type="PANTHER" id="PTHR43884:SF37">
    <property type="entry name" value="ACYL-COA DEHYDROGENASE"/>
    <property type="match status" value="1"/>
</dbReference>
<proteinExistence type="inferred from homology"/>
<dbReference type="PIRSF" id="PIRSF016578">
    <property type="entry name" value="HsaA"/>
    <property type="match status" value="1"/>
</dbReference>